<name>A0A972VYL5_9GAMM</name>
<sequence>MNLTDKISAFVQSRPGIVIIAVILTVILMTLFSEDDNGHLMPADEAMLDHAPQMSRVDHAQHIDPLKPKAQANAEVWSCSMHPHIQRDKPGQCPICGMDLIPVPQHETQNIAGMDGMDEARKISVSPAQKALMRIETFPVERRFPIASLRLVGKVAY</sequence>
<keyword evidence="1" id="KW-0812">Transmembrane</keyword>
<evidence type="ECO:0000313" key="3">
    <source>
        <dbReference type="EMBL" id="NQV64735.1"/>
    </source>
</evidence>
<dbReference type="GO" id="GO:0046872">
    <property type="term" value="F:metal ion binding"/>
    <property type="evidence" value="ECO:0007669"/>
    <property type="project" value="InterPro"/>
</dbReference>
<reference evidence="3" key="1">
    <citation type="submission" date="2020-05" db="EMBL/GenBank/DDBJ databases">
        <title>Sulfur intermediates as new biogeochemical hubs in an aquatic model microbial ecosystem.</title>
        <authorList>
            <person name="Vigneron A."/>
        </authorList>
    </citation>
    <scope>NUCLEOTIDE SEQUENCE</scope>
    <source>
        <strain evidence="3">Bin.250</strain>
    </source>
</reference>
<feature type="non-terminal residue" evidence="3">
    <location>
        <position position="157"/>
    </location>
</feature>
<gene>
    <name evidence="3" type="ORF">HQ497_05150</name>
</gene>
<keyword evidence="1" id="KW-0472">Membrane</keyword>
<comment type="caution">
    <text evidence="3">The sequence shown here is derived from an EMBL/GenBank/DDBJ whole genome shotgun (WGS) entry which is preliminary data.</text>
</comment>
<evidence type="ECO:0000259" key="2">
    <source>
        <dbReference type="Pfam" id="PF19335"/>
    </source>
</evidence>
<dbReference type="AlphaFoldDB" id="A0A972VYL5"/>
<dbReference type="EMBL" id="JABMOJ010000189">
    <property type="protein sequence ID" value="NQV64735.1"/>
    <property type="molecule type" value="Genomic_DNA"/>
</dbReference>
<feature type="domain" description="Heavy metal binding" evidence="2">
    <location>
        <begin position="76"/>
        <end position="103"/>
    </location>
</feature>
<organism evidence="3 4">
    <name type="scientific">SAR86 cluster bacterium</name>
    <dbReference type="NCBI Taxonomy" id="2030880"/>
    <lineage>
        <taxon>Bacteria</taxon>
        <taxon>Pseudomonadati</taxon>
        <taxon>Pseudomonadota</taxon>
        <taxon>Gammaproteobacteria</taxon>
        <taxon>SAR86 cluster</taxon>
    </lineage>
</organism>
<protein>
    <recommendedName>
        <fullName evidence="2">Heavy metal binding domain-containing protein</fullName>
    </recommendedName>
</protein>
<dbReference type="Proteomes" id="UP000754644">
    <property type="component" value="Unassembled WGS sequence"/>
</dbReference>
<feature type="transmembrane region" description="Helical" evidence="1">
    <location>
        <begin position="12"/>
        <end position="32"/>
    </location>
</feature>
<dbReference type="Pfam" id="PF19335">
    <property type="entry name" value="HMBD"/>
    <property type="match status" value="1"/>
</dbReference>
<evidence type="ECO:0000313" key="4">
    <source>
        <dbReference type="Proteomes" id="UP000754644"/>
    </source>
</evidence>
<proteinExistence type="predicted"/>
<evidence type="ECO:0000256" key="1">
    <source>
        <dbReference type="SAM" id="Phobius"/>
    </source>
</evidence>
<keyword evidence="1" id="KW-1133">Transmembrane helix</keyword>
<accession>A0A972VYL5</accession>
<dbReference type="InterPro" id="IPR045800">
    <property type="entry name" value="HMBD"/>
</dbReference>